<dbReference type="PROSITE" id="PS50113">
    <property type="entry name" value="PAC"/>
    <property type="match status" value="3"/>
</dbReference>
<keyword evidence="4" id="KW-0808">Transferase</keyword>
<dbReference type="NCBIfam" id="TIGR00229">
    <property type="entry name" value="sensory_box"/>
    <property type="match status" value="3"/>
</dbReference>
<name>A0ABS5BXI3_9BACT</name>
<keyword evidence="15" id="KW-1185">Reference proteome</keyword>
<dbReference type="Pfam" id="PF08448">
    <property type="entry name" value="PAS_4"/>
    <property type="match status" value="2"/>
</dbReference>
<dbReference type="Pfam" id="PF08447">
    <property type="entry name" value="PAS_3"/>
    <property type="match status" value="2"/>
</dbReference>
<dbReference type="Pfam" id="PF00072">
    <property type="entry name" value="Response_reg"/>
    <property type="match status" value="1"/>
</dbReference>
<dbReference type="Proteomes" id="UP000676565">
    <property type="component" value="Unassembled WGS sequence"/>
</dbReference>
<dbReference type="SMART" id="SM00388">
    <property type="entry name" value="HisKA"/>
    <property type="match status" value="1"/>
</dbReference>
<gene>
    <name evidence="14" type="ORF">J8F10_24630</name>
</gene>
<evidence type="ECO:0000256" key="2">
    <source>
        <dbReference type="ARBA" id="ARBA00012438"/>
    </source>
</evidence>
<dbReference type="PROSITE" id="PS50110">
    <property type="entry name" value="RESPONSE_REGULATORY"/>
    <property type="match status" value="1"/>
</dbReference>
<dbReference type="InterPro" id="IPR001789">
    <property type="entry name" value="Sig_transdc_resp-reg_receiver"/>
</dbReference>
<dbReference type="Gene3D" id="3.40.50.2300">
    <property type="match status" value="1"/>
</dbReference>
<dbReference type="InterPro" id="IPR005467">
    <property type="entry name" value="His_kinase_dom"/>
</dbReference>
<dbReference type="SMART" id="SM00387">
    <property type="entry name" value="HATPase_c"/>
    <property type="match status" value="1"/>
</dbReference>
<comment type="caution">
    <text evidence="14">The sequence shown here is derived from an EMBL/GenBank/DDBJ whole genome shotgun (WGS) entry which is preliminary data.</text>
</comment>
<feature type="domain" description="PAC" evidence="13">
    <location>
        <begin position="343"/>
        <end position="395"/>
    </location>
</feature>
<dbReference type="InterPro" id="IPR000014">
    <property type="entry name" value="PAS"/>
</dbReference>
<dbReference type="SMART" id="SM00091">
    <property type="entry name" value="PAS"/>
    <property type="match status" value="4"/>
</dbReference>
<dbReference type="SMART" id="SM00086">
    <property type="entry name" value="PAC"/>
    <property type="match status" value="3"/>
</dbReference>
<feature type="modified residue" description="4-aspartylphosphate" evidence="9">
    <location>
        <position position="829"/>
    </location>
</feature>
<dbReference type="PROSITE" id="PS50109">
    <property type="entry name" value="HIS_KIN"/>
    <property type="match status" value="1"/>
</dbReference>
<evidence type="ECO:0000313" key="15">
    <source>
        <dbReference type="Proteomes" id="UP000676565"/>
    </source>
</evidence>
<dbReference type="SUPFAM" id="SSF55874">
    <property type="entry name" value="ATPase domain of HSP90 chaperone/DNA topoisomerase II/histidine kinase"/>
    <property type="match status" value="1"/>
</dbReference>
<comment type="catalytic activity">
    <reaction evidence="1">
        <text>ATP + protein L-histidine = ADP + protein N-phospho-L-histidine.</text>
        <dbReference type="EC" id="2.7.13.3"/>
    </reaction>
</comment>
<dbReference type="InterPro" id="IPR000700">
    <property type="entry name" value="PAS-assoc_C"/>
</dbReference>
<feature type="domain" description="PAS" evidence="12">
    <location>
        <begin position="28"/>
        <end position="89"/>
    </location>
</feature>
<evidence type="ECO:0000256" key="4">
    <source>
        <dbReference type="ARBA" id="ARBA00022679"/>
    </source>
</evidence>
<dbReference type="PROSITE" id="PS50112">
    <property type="entry name" value="PAS"/>
    <property type="match status" value="1"/>
</dbReference>
<keyword evidence="3 9" id="KW-0597">Phosphoprotein</keyword>
<evidence type="ECO:0000313" key="14">
    <source>
        <dbReference type="EMBL" id="MBP3958447.1"/>
    </source>
</evidence>
<evidence type="ECO:0000259" key="13">
    <source>
        <dbReference type="PROSITE" id="PS50113"/>
    </source>
</evidence>
<evidence type="ECO:0000256" key="3">
    <source>
        <dbReference type="ARBA" id="ARBA00022553"/>
    </source>
</evidence>
<dbReference type="InterPro" id="IPR035965">
    <property type="entry name" value="PAS-like_dom_sf"/>
</dbReference>
<dbReference type="EMBL" id="JAGKQQ010000001">
    <property type="protein sequence ID" value="MBP3958447.1"/>
    <property type="molecule type" value="Genomic_DNA"/>
</dbReference>
<dbReference type="InterPro" id="IPR036097">
    <property type="entry name" value="HisK_dim/P_sf"/>
</dbReference>
<keyword evidence="8" id="KW-0902">Two-component regulatory system</keyword>
<feature type="domain" description="PAC" evidence="13">
    <location>
        <begin position="93"/>
        <end position="144"/>
    </location>
</feature>
<dbReference type="CDD" id="cd00082">
    <property type="entry name" value="HisKA"/>
    <property type="match status" value="1"/>
</dbReference>
<dbReference type="CDD" id="cd00130">
    <property type="entry name" value="PAS"/>
    <property type="match status" value="3"/>
</dbReference>
<evidence type="ECO:0000256" key="7">
    <source>
        <dbReference type="ARBA" id="ARBA00022840"/>
    </source>
</evidence>
<dbReference type="Gene3D" id="3.30.450.20">
    <property type="entry name" value="PAS domain"/>
    <property type="match status" value="4"/>
</dbReference>
<dbReference type="InterPro" id="IPR003594">
    <property type="entry name" value="HATPase_dom"/>
</dbReference>
<dbReference type="EC" id="2.7.13.3" evidence="2"/>
<dbReference type="Gene3D" id="1.10.287.130">
    <property type="match status" value="1"/>
</dbReference>
<reference evidence="14 15" key="1">
    <citation type="submission" date="2021-04" db="EMBL/GenBank/DDBJ databases">
        <authorList>
            <person name="Ivanova A."/>
        </authorList>
    </citation>
    <scope>NUCLEOTIDE SEQUENCE [LARGE SCALE GENOMIC DNA]</scope>
    <source>
        <strain evidence="14 15">G18</strain>
    </source>
</reference>
<organism evidence="14 15">
    <name type="scientific">Gemmata palustris</name>
    <dbReference type="NCBI Taxonomy" id="2822762"/>
    <lineage>
        <taxon>Bacteria</taxon>
        <taxon>Pseudomonadati</taxon>
        <taxon>Planctomycetota</taxon>
        <taxon>Planctomycetia</taxon>
        <taxon>Gemmatales</taxon>
        <taxon>Gemmataceae</taxon>
        <taxon>Gemmata</taxon>
    </lineage>
</organism>
<dbReference type="InterPro" id="IPR036890">
    <property type="entry name" value="HATPase_C_sf"/>
</dbReference>
<feature type="domain" description="Histidine kinase" evidence="10">
    <location>
        <begin position="537"/>
        <end position="758"/>
    </location>
</feature>
<proteinExistence type="predicted"/>
<feature type="domain" description="Response regulatory" evidence="11">
    <location>
        <begin position="778"/>
        <end position="894"/>
    </location>
</feature>
<dbReference type="InterPro" id="IPR011006">
    <property type="entry name" value="CheY-like_superfamily"/>
</dbReference>
<dbReference type="RefSeq" id="WP_210658443.1">
    <property type="nucleotide sequence ID" value="NZ_JAGKQQ010000001.1"/>
</dbReference>
<dbReference type="InterPro" id="IPR013656">
    <property type="entry name" value="PAS_4"/>
</dbReference>
<evidence type="ECO:0000256" key="8">
    <source>
        <dbReference type="ARBA" id="ARBA00023012"/>
    </source>
</evidence>
<keyword evidence="6" id="KW-0418">Kinase</keyword>
<evidence type="ECO:0000259" key="11">
    <source>
        <dbReference type="PROSITE" id="PS50110"/>
    </source>
</evidence>
<evidence type="ECO:0000256" key="5">
    <source>
        <dbReference type="ARBA" id="ARBA00022741"/>
    </source>
</evidence>
<dbReference type="PANTHER" id="PTHR43065">
    <property type="entry name" value="SENSOR HISTIDINE KINASE"/>
    <property type="match status" value="1"/>
</dbReference>
<accession>A0ABS5BXI3</accession>
<feature type="domain" description="PAC" evidence="13">
    <location>
        <begin position="471"/>
        <end position="524"/>
    </location>
</feature>
<dbReference type="InterPro" id="IPR003661">
    <property type="entry name" value="HisK_dim/P_dom"/>
</dbReference>
<dbReference type="SMART" id="SM00448">
    <property type="entry name" value="REC"/>
    <property type="match status" value="1"/>
</dbReference>
<dbReference type="SUPFAM" id="SSF52172">
    <property type="entry name" value="CheY-like"/>
    <property type="match status" value="1"/>
</dbReference>
<evidence type="ECO:0000256" key="9">
    <source>
        <dbReference type="PROSITE-ProRule" id="PRU00169"/>
    </source>
</evidence>
<keyword evidence="5" id="KW-0547">Nucleotide-binding</keyword>
<dbReference type="PRINTS" id="PR00344">
    <property type="entry name" value="BCTRLSENSOR"/>
</dbReference>
<evidence type="ECO:0000256" key="6">
    <source>
        <dbReference type="ARBA" id="ARBA00022777"/>
    </source>
</evidence>
<dbReference type="SUPFAM" id="SSF47384">
    <property type="entry name" value="Homodimeric domain of signal transducing histidine kinase"/>
    <property type="match status" value="1"/>
</dbReference>
<dbReference type="InterPro" id="IPR004358">
    <property type="entry name" value="Sig_transdc_His_kin-like_C"/>
</dbReference>
<evidence type="ECO:0000256" key="1">
    <source>
        <dbReference type="ARBA" id="ARBA00000085"/>
    </source>
</evidence>
<evidence type="ECO:0000259" key="12">
    <source>
        <dbReference type="PROSITE" id="PS50112"/>
    </source>
</evidence>
<keyword evidence="7" id="KW-0067">ATP-binding</keyword>
<dbReference type="SUPFAM" id="SSF55785">
    <property type="entry name" value="PYP-like sensor domain (PAS domain)"/>
    <property type="match status" value="4"/>
</dbReference>
<sequence length="909" mass="98512">MPSISERRYRGAVIEPNRNALENGRGAESGPDAVILFGPGGGVRHAGPAGDRLLGYEPGTLTGADGFGHLHPDDRDRVRAAFGAHLADPTVAFAESFRVRHWSGTWRWLEARGVNLLHEPGIGAAVVTYRDVTRHREVEGALRSAMEWSLDAVYVLACDRAPDGSVVDFVFTDVNRNGADLVGLAPAQVVGQRLCELLPINRTGGFFDKYVRVVETGAPLEEDFPITTGDGRNLWLHHQVVRAGDGIAILTRDVTARKGAEEALRRSEELLRTVIAHIPCAVFWKDLDSVYLGCNDLFARNHGLPGAAAAVGHTDFELGTPAPEAEFFRACDRRVMESGEALLGFEEPLTRADGARTVLLTSKVPLRDGTGAVVGVLGVYQDITERKRVEDELGEWKARYEAAVKATGQVLYDWDVGTNRLTWGGDSESTLGYRESELPDALAGWTALVHPEDREPFEHEAERCARARSPFRMEYRVRGRGGSYVTVHDQGHFIPNPSGALTERMVGFVSDVSERKRLEAQVRQSQKMDAVGQLAGGVAHDFNNLLTIINGYAAIQLTTLAPDDPMYPMVQEVREAGLRARDLTRQLLAFGRQQVLQPVVLDLNEALQDVTQMLRRLIGEDIELVTVPASDVLRVRADPGQIGQVLMNLAVNARDAMPTGGALTVETRNVVVGGAPDGREVPPGRYAVLSVTDTGTGMSDDVKNHIFEPFFTTKDPGKGTGLGLATVYGIVKQSGGHIEVETAPERGTTFRVYLPGFDAPVVADERADGGAAPVGGETVLLVEDDARVRKLTHRLLQQLGYTVLVAGGTEEALRVAAESPAPVDLLLTDVVMPGANGRVLAERLAARCPGVRVVFMSGYTDDAVVRHGVEYARVNFLHKPFSPEALGHKVREVLDTGEPFHPGPPGTHS</sequence>
<dbReference type="PANTHER" id="PTHR43065:SF46">
    <property type="entry name" value="C4-DICARBOXYLATE TRANSPORT SENSOR PROTEIN DCTB"/>
    <property type="match status" value="1"/>
</dbReference>
<dbReference type="InterPro" id="IPR001610">
    <property type="entry name" value="PAC"/>
</dbReference>
<dbReference type="Gene3D" id="3.30.565.10">
    <property type="entry name" value="Histidine kinase-like ATPase, C-terminal domain"/>
    <property type="match status" value="1"/>
</dbReference>
<dbReference type="InterPro" id="IPR013655">
    <property type="entry name" value="PAS_fold_3"/>
</dbReference>
<dbReference type="Pfam" id="PF02518">
    <property type="entry name" value="HATPase_c"/>
    <property type="match status" value="1"/>
</dbReference>
<evidence type="ECO:0000259" key="10">
    <source>
        <dbReference type="PROSITE" id="PS50109"/>
    </source>
</evidence>
<protein>
    <recommendedName>
        <fullName evidence="2">histidine kinase</fullName>
        <ecNumber evidence="2">2.7.13.3</ecNumber>
    </recommendedName>
</protein>